<reference evidence="1" key="1">
    <citation type="journal article" date="2017" name="Nature">
        <title>The genome of Chenopodium quinoa.</title>
        <authorList>
            <person name="Jarvis D.E."/>
            <person name="Ho Y.S."/>
            <person name="Lightfoot D.J."/>
            <person name="Schmoeckel S.M."/>
            <person name="Li B."/>
            <person name="Borm T.J.A."/>
            <person name="Ohyanagi H."/>
            <person name="Mineta K."/>
            <person name="Michell C.T."/>
            <person name="Saber N."/>
            <person name="Kharbatia N.M."/>
            <person name="Rupper R.R."/>
            <person name="Sharp A.R."/>
            <person name="Dally N."/>
            <person name="Boughton B.A."/>
            <person name="Woo Y.H."/>
            <person name="Gao G."/>
            <person name="Schijlen E.G.W.M."/>
            <person name="Guo X."/>
            <person name="Momin A.A."/>
            <person name="Negrao S."/>
            <person name="Al-Babili S."/>
            <person name="Gehring C."/>
            <person name="Roessner U."/>
            <person name="Jung C."/>
            <person name="Murphy K."/>
            <person name="Arold S.T."/>
            <person name="Gojobori T."/>
            <person name="van der Linden C.G."/>
            <person name="van Loo E.N."/>
            <person name="Jellen E.N."/>
            <person name="Maughan P.J."/>
            <person name="Tester M."/>
        </authorList>
    </citation>
    <scope>NUCLEOTIDE SEQUENCE [LARGE SCALE GENOMIC DNA]</scope>
    <source>
        <strain evidence="1">cv. PI 614886</strain>
    </source>
</reference>
<name>A0A803N649_CHEQI</name>
<dbReference type="Gene3D" id="2.40.50.140">
    <property type="entry name" value="Nucleic acid-binding proteins"/>
    <property type="match status" value="1"/>
</dbReference>
<dbReference type="SUPFAM" id="SSF50249">
    <property type="entry name" value="Nucleic acid-binding proteins"/>
    <property type="match status" value="1"/>
</dbReference>
<protein>
    <submittedName>
        <fullName evidence="1">Uncharacterized protein</fullName>
    </submittedName>
</protein>
<organism evidence="1 2">
    <name type="scientific">Chenopodium quinoa</name>
    <name type="common">Quinoa</name>
    <dbReference type="NCBI Taxonomy" id="63459"/>
    <lineage>
        <taxon>Eukaryota</taxon>
        <taxon>Viridiplantae</taxon>
        <taxon>Streptophyta</taxon>
        <taxon>Embryophyta</taxon>
        <taxon>Tracheophyta</taxon>
        <taxon>Spermatophyta</taxon>
        <taxon>Magnoliopsida</taxon>
        <taxon>eudicotyledons</taxon>
        <taxon>Gunneridae</taxon>
        <taxon>Pentapetalae</taxon>
        <taxon>Caryophyllales</taxon>
        <taxon>Chenopodiaceae</taxon>
        <taxon>Chenopodioideae</taxon>
        <taxon>Atripliceae</taxon>
        <taxon>Chenopodium</taxon>
    </lineage>
</organism>
<dbReference type="PANTHER" id="PTHR47165:SF4">
    <property type="entry name" value="OS03G0429900 PROTEIN"/>
    <property type="match status" value="1"/>
</dbReference>
<dbReference type="Gramene" id="AUR62041112-RA">
    <property type="protein sequence ID" value="AUR62041112-RA:cds"/>
    <property type="gene ID" value="AUR62041112"/>
</dbReference>
<dbReference type="PANTHER" id="PTHR47165">
    <property type="entry name" value="OS03G0429900 PROTEIN"/>
    <property type="match status" value="1"/>
</dbReference>
<dbReference type="InterPro" id="IPR012340">
    <property type="entry name" value="NA-bd_OB-fold"/>
</dbReference>
<evidence type="ECO:0000313" key="2">
    <source>
        <dbReference type="Proteomes" id="UP000596660"/>
    </source>
</evidence>
<sequence length="195" mass="22192">ETSNVPLDKLTPKNKRYKIKVKVKEKSPTKYLEGKKAFQKLVFEDDEGNEMRGTLFEDDIENFKTVLEHQKEYIISDAPIRNTNPMFRHKKGDYYLSFGGTTTIQSLNPNSGPIVPKYTPNAEVPPTSSEDDRYDILGVIVHLEDTRKKKTRNGYEFDVLNIVVVDASVQRMADALVISVYGELATKECAKLASW</sequence>
<proteinExistence type="predicted"/>
<dbReference type="Proteomes" id="UP000596660">
    <property type="component" value="Unplaced"/>
</dbReference>
<keyword evidence="2" id="KW-1185">Reference proteome</keyword>
<evidence type="ECO:0000313" key="1">
    <source>
        <dbReference type="EnsemblPlants" id="AUR62041112-RA:cds"/>
    </source>
</evidence>
<reference evidence="1" key="2">
    <citation type="submission" date="2021-03" db="UniProtKB">
        <authorList>
            <consortium name="EnsemblPlants"/>
        </authorList>
    </citation>
    <scope>IDENTIFICATION</scope>
</reference>
<accession>A0A803N649</accession>
<dbReference type="AlphaFoldDB" id="A0A803N649"/>
<dbReference type="EnsemblPlants" id="AUR62041112-RA">
    <property type="protein sequence ID" value="AUR62041112-RA:cds"/>
    <property type="gene ID" value="AUR62041112"/>
</dbReference>